<dbReference type="Proteomes" id="UP000294530">
    <property type="component" value="Unassembled WGS sequence"/>
</dbReference>
<dbReference type="RefSeq" id="XP_067821709.1">
    <property type="nucleotide sequence ID" value="XM_067962369.1"/>
</dbReference>
<organism evidence="1 2">
    <name type="scientific">Bremia lactucae</name>
    <name type="common">Lettuce downy mildew</name>
    <dbReference type="NCBI Taxonomy" id="4779"/>
    <lineage>
        <taxon>Eukaryota</taxon>
        <taxon>Sar</taxon>
        <taxon>Stramenopiles</taxon>
        <taxon>Oomycota</taxon>
        <taxon>Peronosporomycetes</taxon>
        <taxon>Peronosporales</taxon>
        <taxon>Peronosporaceae</taxon>
        <taxon>Bremia</taxon>
    </lineage>
</organism>
<keyword evidence="2" id="KW-1185">Reference proteome</keyword>
<dbReference type="AlphaFoldDB" id="A0A976II46"/>
<reference evidence="1 2" key="1">
    <citation type="journal article" date="2021" name="Genome Biol.">
        <title>AFLAP: assembly-free linkage analysis pipeline using k-mers from genome sequencing data.</title>
        <authorList>
            <person name="Fletcher K."/>
            <person name="Zhang L."/>
            <person name="Gil J."/>
            <person name="Han R."/>
            <person name="Cavanaugh K."/>
            <person name="Michelmore R."/>
        </authorList>
    </citation>
    <scope>NUCLEOTIDE SEQUENCE [LARGE SCALE GENOMIC DNA]</scope>
    <source>
        <strain evidence="1 2">SF5</strain>
    </source>
</reference>
<dbReference type="KEGG" id="blac:94348040"/>
<sequence length="118" mass="13442">MRAISSFACVIPHIILYENKLSALRDLQMQEQSADKVSVSQPLHLKDGQKKIIITKLSSMQYFSGDRVRTAFLLIVAAKKPCELDPPKIYRIFDNGSHRDTRSAQMSSQPLTCRISYR</sequence>
<accession>A0A976II46</accession>
<proteinExistence type="predicted"/>
<evidence type="ECO:0000313" key="2">
    <source>
        <dbReference type="Proteomes" id="UP000294530"/>
    </source>
</evidence>
<evidence type="ECO:0000313" key="1">
    <source>
        <dbReference type="EMBL" id="TDH72210.1"/>
    </source>
</evidence>
<gene>
    <name evidence="1" type="ORF">CCR75_004283</name>
</gene>
<comment type="caution">
    <text evidence="1">The sequence shown here is derived from an EMBL/GenBank/DDBJ whole genome shotgun (WGS) entry which is preliminary data.</text>
</comment>
<name>A0A976II46_BRELC</name>
<dbReference type="EMBL" id="SHOA02000012">
    <property type="protein sequence ID" value="TDH72210.1"/>
    <property type="molecule type" value="Genomic_DNA"/>
</dbReference>
<protein>
    <submittedName>
        <fullName evidence="1">Uncharacterized protein</fullName>
    </submittedName>
</protein>
<dbReference type="GeneID" id="94348040"/>